<keyword evidence="14" id="KW-1185">Reference proteome</keyword>
<dbReference type="InterPro" id="IPR013087">
    <property type="entry name" value="Znf_C2H2_type"/>
</dbReference>
<dbReference type="AlphaFoldDB" id="A0A9N9BKX3"/>
<feature type="region of interest" description="Disordered" evidence="11">
    <location>
        <begin position="230"/>
        <end position="277"/>
    </location>
</feature>
<dbReference type="GO" id="GO:0001227">
    <property type="term" value="F:DNA-binding transcription repressor activity, RNA polymerase II-specific"/>
    <property type="evidence" value="ECO:0007669"/>
    <property type="project" value="TreeGrafter"/>
</dbReference>
<dbReference type="Gene3D" id="3.30.160.60">
    <property type="entry name" value="Classic Zinc Finger"/>
    <property type="match status" value="1"/>
</dbReference>
<dbReference type="EMBL" id="CAJVPQ010001739">
    <property type="protein sequence ID" value="CAG8567547.1"/>
    <property type="molecule type" value="Genomic_DNA"/>
</dbReference>
<dbReference type="SMART" id="SM00355">
    <property type="entry name" value="ZnF_C2H2"/>
    <property type="match status" value="1"/>
</dbReference>
<feature type="compositionally biased region" description="Polar residues" evidence="11">
    <location>
        <begin position="32"/>
        <end position="89"/>
    </location>
</feature>
<feature type="compositionally biased region" description="Basic and acidic residues" evidence="11">
    <location>
        <begin position="12"/>
        <end position="21"/>
    </location>
</feature>
<comment type="subcellular location">
    <subcellularLocation>
        <location evidence="1">Nucleus</location>
    </subcellularLocation>
</comment>
<dbReference type="InterPro" id="IPR036236">
    <property type="entry name" value="Znf_C2H2_sf"/>
</dbReference>
<dbReference type="GO" id="GO:0000978">
    <property type="term" value="F:RNA polymerase II cis-regulatory region sequence-specific DNA binding"/>
    <property type="evidence" value="ECO:0007669"/>
    <property type="project" value="TreeGrafter"/>
</dbReference>
<keyword evidence="3" id="KW-0677">Repeat</keyword>
<dbReference type="PANTHER" id="PTHR24399">
    <property type="entry name" value="ZINC FINGER AND BTB DOMAIN-CONTAINING"/>
    <property type="match status" value="1"/>
</dbReference>
<keyword evidence="6" id="KW-0805">Transcription regulation</keyword>
<evidence type="ECO:0000256" key="8">
    <source>
        <dbReference type="ARBA" id="ARBA00023242"/>
    </source>
</evidence>
<dbReference type="PANTHER" id="PTHR24399:SF70">
    <property type="entry name" value="C2H2-TYPE DOMAIN-CONTAINING PROTEIN"/>
    <property type="match status" value="1"/>
</dbReference>
<proteinExistence type="predicted"/>
<feature type="compositionally biased region" description="Basic and acidic residues" evidence="11">
    <location>
        <begin position="249"/>
        <end position="258"/>
    </location>
</feature>
<feature type="region of interest" description="Disordered" evidence="11">
    <location>
        <begin position="1"/>
        <end position="89"/>
    </location>
</feature>
<organism evidence="13 14">
    <name type="scientific">Funneliformis caledonium</name>
    <dbReference type="NCBI Taxonomy" id="1117310"/>
    <lineage>
        <taxon>Eukaryota</taxon>
        <taxon>Fungi</taxon>
        <taxon>Fungi incertae sedis</taxon>
        <taxon>Mucoromycota</taxon>
        <taxon>Glomeromycotina</taxon>
        <taxon>Glomeromycetes</taxon>
        <taxon>Glomerales</taxon>
        <taxon>Glomeraceae</taxon>
        <taxon>Funneliformis</taxon>
    </lineage>
</organism>
<dbReference type="OrthoDB" id="8922241at2759"/>
<keyword evidence="4 9" id="KW-0863">Zinc-finger</keyword>
<feature type="coiled-coil region" evidence="10">
    <location>
        <begin position="369"/>
        <end position="423"/>
    </location>
</feature>
<evidence type="ECO:0000259" key="12">
    <source>
        <dbReference type="PROSITE" id="PS50157"/>
    </source>
</evidence>
<evidence type="ECO:0000256" key="3">
    <source>
        <dbReference type="ARBA" id="ARBA00022737"/>
    </source>
</evidence>
<gene>
    <name evidence="13" type="ORF">FCALED_LOCUS6926</name>
</gene>
<dbReference type="FunFam" id="3.30.160.60:FF:000065">
    <property type="entry name" value="B-cell CLL/lymphoma 6, member B"/>
    <property type="match status" value="1"/>
</dbReference>
<evidence type="ECO:0000256" key="10">
    <source>
        <dbReference type="SAM" id="Coils"/>
    </source>
</evidence>
<evidence type="ECO:0000313" key="14">
    <source>
        <dbReference type="Proteomes" id="UP000789570"/>
    </source>
</evidence>
<dbReference type="SUPFAM" id="SSF57667">
    <property type="entry name" value="beta-beta-alpha zinc fingers"/>
    <property type="match status" value="1"/>
</dbReference>
<evidence type="ECO:0000256" key="4">
    <source>
        <dbReference type="ARBA" id="ARBA00022771"/>
    </source>
</evidence>
<keyword evidence="7" id="KW-0804">Transcription</keyword>
<keyword evidence="10" id="KW-0175">Coiled coil</keyword>
<comment type="caution">
    <text evidence="13">The sequence shown here is derived from an EMBL/GenBank/DDBJ whole genome shotgun (WGS) entry which is preliminary data.</text>
</comment>
<keyword evidence="8" id="KW-0539">Nucleus</keyword>
<feature type="domain" description="C2H2-type" evidence="12">
    <location>
        <begin position="177"/>
        <end position="204"/>
    </location>
</feature>
<reference evidence="13" key="1">
    <citation type="submission" date="2021-06" db="EMBL/GenBank/DDBJ databases">
        <authorList>
            <person name="Kallberg Y."/>
            <person name="Tangrot J."/>
            <person name="Rosling A."/>
        </authorList>
    </citation>
    <scope>NUCLEOTIDE SEQUENCE</scope>
    <source>
        <strain evidence="13">UK204</strain>
    </source>
</reference>
<evidence type="ECO:0000256" key="7">
    <source>
        <dbReference type="ARBA" id="ARBA00023163"/>
    </source>
</evidence>
<dbReference type="PROSITE" id="PS00028">
    <property type="entry name" value="ZINC_FINGER_C2H2_1"/>
    <property type="match status" value="1"/>
</dbReference>
<evidence type="ECO:0000256" key="6">
    <source>
        <dbReference type="ARBA" id="ARBA00023015"/>
    </source>
</evidence>
<evidence type="ECO:0000256" key="11">
    <source>
        <dbReference type="SAM" id="MobiDB-lite"/>
    </source>
</evidence>
<feature type="compositionally biased region" description="Polar residues" evidence="11">
    <location>
        <begin position="259"/>
        <end position="274"/>
    </location>
</feature>
<dbReference type="Pfam" id="PF00096">
    <property type="entry name" value="zf-C2H2"/>
    <property type="match status" value="1"/>
</dbReference>
<dbReference type="PROSITE" id="PS50157">
    <property type="entry name" value="ZINC_FINGER_C2H2_2"/>
    <property type="match status" value="1"/>
</dbReference>
<evidence type="ECO:0000256" key="9">
    <source>
        <dbReference type="PROSITE-ProRule" id="PRU00042"/>
    </source>
</evidence>
<evidence type="ECO:0000256" key="2">
    <source>
        <dbReference type="ARBA" id="ARBA00022723"/>
    </source>
</evidence>
<keyword evidence="5" id="KW-0862">Zinc</keyword>
<accession>A0A9N9BKX3</accession>
<feature type="region of interest" description="Disordered" evidence="11">
    <location>
        <begin position="423"/>
        <end position="460"/>
    </location>
</feature>
<name>A0A9N9BKX3_9GLOM</name>
<keyword evidence="2" id="KW-0479">Metal-binding</keyword>
<evidence type="ECO:0000256" key="5">
    <source>
        <dbReference type="ARBA" id="ARBA00022833"/>
    </source>
</evidence>
<feature type="compositionally biased region" description="Polar residues" evidence="11">
    <location>
        <begin position="234"/>
        <end position="248"/>
    </location>
</feature>
<dbReference type="GO" id="GO:0008270">
    <property type="term" value="F:zinc ion binding"/>
    <property type="evidence" value="ECO:0007669"/>
    <property type="project" value="UniProtKB-KW"/>
</dbReference>
<evidence type="ECO:0000313" key="13">
    <source>
        <dbReference type="EMBL" id="CAG8567547.1"/>
    </source>
</evidence>
<feature type="compositionally biased region" description="Polar residues" evidence="11">
    <location>
        <begin position="1"/>
        <end position="11"/>
    </location>
</feature>
<dbReference type="Proteomes" id="UP000789570">
    <property type="component" value="Unassembled WGS sequence"/>
</dbReference>
<sequence length="460" mass="51181">MDVESSLNSTELKNDSTKEDPPTDTTATSSSGYSINPLQVQISEPQTEHLNSLESASNKTTISNPSNLISVNTTPSQVPEINTSPPGELTPQNLNFSSQDINLLTSNSNRTISGSLTLSPVNYNSDSSNLASPSTPLSSQKGSPSSGLYNSFALNSQEQATTSGQPQSPTPVKAKPYACTECNQTFSRQHNLKSHALTHSQEKPFQCERSFARLDALNRHLRAESFCGGPQKKLYQTSTNGQKLSQQKTEQKIDKNHMDSQMNKSPTLQSESLRQSQENFQQVQEQYKQWHQQIQMQKSPSNLNNSTRIGQIVFPVDSVTKATSANIQRYSIQYAQDSQQRIVDDPIKIDPDVDTIIINRRTTAMSQLEIQLKERNDYLEDRVRQLENEVINERKLRNRRELLEDQVRKLEIEKNLLKSLLLERSNRGPADIGPTGGPGGGSPKHQKDYDGAAVIPQSAQ</sequence>
<protein>
    <submittedName>
        <fullName evidence="13">7856_t:CDS:1</fullName>
    </submittedName>
</protein>
<dbReference type="GO" id="GO:0005654">
    <property type="term" value="C:nucleoplasm"/>
    <property type="evidence" value="ECO:0007669"/>
    <property type="project" value="TreeGrafter"/>
</dbReference>
<evidence type="ECO:0000256" key="1">
    <source>
        <dbReference type="ARBA" id="ARBA00004123"/>
    </source>
</evidence>
<feature type="region of interest" description="Disordered" evidence="11">
    <location>
        <begin position="126"/>
        <end position="150"/>
    </location>
</feature>